<comment type="similarity">
    <text evidence="5">Belongs to the SepF family.</text>
</comment>
<keyword evidence="5" id="KW-0963">Cytoplasm</keyword>
<evidence type="ECO:0000256" key="5">
    <source>
        <dbReference type="HAMAP-Rule" id="MF_01197"/>
    </source>
</evidence>
<name>A0A7G6DZA2_THEFR</name>
<keyword evidence="1 5" id="KW-0132">Cell division</keyword>
<gene>
    <name evidence="5" type="primary">sepF</name>
    <name evidence="6" type="ORF">BR63_01755</name>
</gene>
<comment type="function">
    <text evidence="4 5">Cell division protein that is part of the divisome complex and is recruited early to the Z-ring. Probably stimulates Z-ring formation, perhaps through the cross-linking of FtsZ protofilaments. Its function overlaps with FtsA.</text>
</comment>
<dbReference type="PANTHER" id="PTHR35798">
    <property type="entry name" value="CELL DIVISION PROTEIN SEPF"/>
    <property type="match status" value="1"/>
</dbReference>
<dbReference type="InterPro" id="IPR023052">
    <property type="entry name" value="Cell_div_SepF"/>
</dbReference>
<dbReference type="Proteomes" id="UP000515847">
    <property type="component" value="Chromosome"/>
</dbReference>
<dbReference type="Gene3D" id="3.30.110.150">
    <property type="entry name" value="SepF-like protein"/>
    <property type="match status" value="1"/>
</dbReference>
<evidence type="ECO:0000313" key="7">
    <source>
        <dbReference type="Proteomes" id="UP000515847"/>
    </source>
</evidence>
<evidence type="ECO:0000256" key="1">
    <source>
        <dbReference type="ARBA" id="ARBA00022618"/>
    </source>
</evidence>
<proteinExistence type="inferred from homology"/>
<dbReference type="GO" id="GO:0005737">
    <property type="term" value="C:cytoplasm"/>
    <property type="evidence" value="ECO:0007669"/>
    <property type="project" value="UniProtKB-SubCell"/>
</dbReference>
<evidence type="ECO:0000256" key="4">
    <source>
        <dbReference type="ARBA" id="ARBA00044936"/>
    </source>
</evidence>
<evidence type="ECO:0000313" key="6">
    <source>
        <dbReference type="EMBL" id="QNB45156.1"/>
    </source>
</evidence>
<dbReference type="EMBL" id="CP045798">
    <property type="protein sequence ID" value="QNB45156.1"/>
    <property type="molecule type" value="Genomic_DNA"/>
</dbReference>
<dbReference type="HAMAP" id="MF_01197">
    <property type="entry name" value="SepF"/>
    <property type="match status" value="1"/>
</dbReference>
<sequence length="173" mass="19389">MAPEIMKKEEKSMKVFDKILDVMGFTEVREEVVVTEETSSPLYENAEVRNRKSRGQVVPFNAGSNKDQIKVTLVEPTTFDDTQQIADSLKNKRTVIINLENVDFALARRIIDFVGGTAYALGGTLQKIGSGIIIAVPNNVDISGDINDLTQPKEVFAWISRINQGTELRRFER</sequence>
<organism evidence="6 7">
    <name type="scientific">Thermanaerosceptrum fracticalcis</name>
    <dbReference type="NCBI Taxonomy" id="1712410"/>
    <lineage>
        <taxon>Bacteria</taxon>
        <taxon>Bacillati</taxon>
        <taxon>Bacillota</taxon>
        <taxon>Clostridia</taxon>
        <taxon>Eubacteriales</taxon>
        <taxon>Peptococcaceae</taxon>
        <taxon>Thermanaerosceptrum</taxon>
    </lineage>
</organism>
<reference evidence="6 7" key="1">
    <citation type="journal article" date="2019" name="Front. Microbiol.">
        <title>Thermoanaerosceptrum fracticalcis gen. nov. sp. nov., a Novel Fumarate-Fermenting Microorganism From a Deep Fractured Carbonate Aquifer of the US Great Basin.</title>
        <authorList>
            <person name="Hamilton-Brehm S.D."/>
            <person name="Stewart L.E."/>
            <person name="Zavarin M."/>
            <person name="Caldwell M."/>
            <person name="Lawson P.A."/>
            <person name="Onstott T.C."/>
            <person name="Grzymski J."/>
            <person name="Neveux I."/>
            <person name="Lollar B.S."/>
            <person name="Russell C.E."/>
            <person name="Moser D.P."/>
        </authorList>
    </citation>
    <scope>NUCLEOTIDE SEQUENCE [LARGE SCALE GENOMIC DNA]</scope>
    <source>
        <strain evidence="6 7">DRI-13</strain>
    </source>
</reference>
<comment type="subunit">
    <text evidence="5">Homodimer. Interacts with FtsZ.</text>
</comment>
<accession>A0A7G6DZA2</accession>
<keyword evidence="2 5" id="KW-0717">Septation</keyword>
<dbReference type="GO" id="GO:0000917">
    <property type="term" value="P:division septum assembly"/>
    <property type="evidence" value="ECO:0007669"/>
    <property type="project" value="UniProtKB-KW"/>
</dbReference>
<protein>
    <recommendedName>
        <fullName evidence="5">Cell division protein SepF</fullName>
    </recommendedName>
</protein>
<dbReference type="GO" id="GO:0043093">
    <property type="term" value="P:FtsZ-dependent cytokinesis"/>
    <property type="evidence" value="ECO:0007669"/>
    <property type="project" value="UniProtKB-UniRule"/>
</dbReference>
<dbReference type="PANTHER" id="PTHR35798:SF1">
    <property type="entry name" value="CELL DIVISION PROTEIN SEPF"/>
    <property type="match status" value="1"/>
</dbReference>
<evidence type="ECO:0000256" key="2">
    <source>
        <dbReference type="ARBA" id="ARBA00023210"/>
    </source>
</evidence>
<dbReference type="KEGG" id="tfr:BR63_01755"/>
<keyword evidence="3 5" id="KW-0131">Cell cycle</keyword>
<dbReference type="InterPro" id="IPR038594">
    <property type="entry name" value="SepF-like_sf"/>
</dbReference>
<dbReference type="Pfam" id="PF04472">
    <property type="entry name" value="SepF"/>
    <property type="match status" value="1"/>
</dbReference>
<dbReference type="AlphaFoldDB" id="A0A7G6DZA2"/>
<keyword evidence="7" id="KW-1185">Reference proteome</keyword>
<evidence type="ECO:0000256" key="3">
    <source>
        <dbReference type="ARBA" id="ARBA00023306"/>
    </source>
</evidence>
<comment type="subcellular location">
    <subcellularLocation>
        <location evidence="5">Cytoplasm</location>
    </subcellularLocation>
    <text evidence="5">Localizes to the division site, in a FtsZ-dependent manner.</text>
</comment>
<dbReference type="InterPro" id="IPR007561">
    <property type="entry name" value="Cell_div_SepF/SepF-rel"/>
</dbReference>